<comment type="similarity">
    <text evidence="1">Belongs to the IPP transferase family.</text>
</comment>
<dbReference type="Pfam" id="PF01715">
    <property type="entry name" value="IPPT"/>
    <property type="match status" value="2"/>
</dbReference>
<evidence type="ECO:0000256" key="3">
    <source>
        <dbReference type="ARBA" id="ARBA00022712"/>
    </source>
</evidence>
<dbReference type="InterPro" id="IPR039657">
    <property type="entry name" value="Dimethylallyltransferase"/>
</dbReference>
<keyword evidence="3" id="KW-0203">Cytokinin biosynthesis</keyword>
<dbReference type="PANTHER" id="PTHR11088:SF74">
    <property type="entry name" value="ADENYLATE ISOPENTENYLTRANSFERASE 5, CHLOROPLASTIC"/>
    <property type="match status" value="1"/>
</dbReference>
<sequence length="284" mass="31920">MGSAKVAELRTTKGKVIFIMGTTGSGKTKLSVDLALQFKGEIVNSDKIQVYRGGDIITNKASEIERRGIRHHLLGFIEDTDADFTTDDFCHHVQVSIKEIINRNSIPIIAGGSNSYIKALVEDPIINFRAKYDCCFLWLDASLLVIYAHVSRRVDQMVEAGVLHELRRMFVPGADYECGIRRAIGAREMDSYFMAEINNEDEITKKVLLEAGIKDIKENTCKLVDRQTEKIEHLKNELGWDMHRLDVTSVLQKSGKEAENAWTAFVLEPSLSIVGGFLNKDNEI</sequence>
<proteinExistence type="inferred from homology"/>
<dbReference type="GO" id="GO:0006400">
    <property type="term" value="P:tRNA modification"/>
    <property type="evidence" value="ECO:0007669"/>
    <property type="project" value="TreeGrafter"/>
</dbReference>
<comment type="caution">
    <text evidence="6">The sequence shown here is derived from an EMBL/GenBank/DDBJ whole genome shotgun (WGS) entry which is preliminary data.</text>
</comment>
<keyword evidence="4" id="KW-0547">Nucleotide-binding</keyword>
<evidence type="ECO:0000256" key="2">
    <source>
        <dbReference type="ARBA" id="ARBA00022679"/>
    </source>
</evidence>
<dbReference type="EMBL" id="JBEDUW010000002">
    <property type="protein sequence ID" value="KAK9946462.1"/>
    <property type="molecule type" value="Genomic_DNA"/>
</dbReference>
<dbReference type="GO" id="GO:0052381">
    <property type="term" value="F:tRNA dimethylallyltransferase activity"/>
    <property type="evidence" value="ECO:0007669"/>
    <property type="project" value="TreeGrafter"/>
</dbReference>
<dbReference type="Gene3D" id="3.40.50.300">
    <property type="entry name" value="P-loop containing nucleotide triphosphate hydrolases"/>
    <property type="match status" value="1"/>
</dbReference>
<evidence type="ECO:0000256" key="5">
    <source>
        <dbReference type="ARBA" id="ARBA00022840"/>
    </source>
</evidence>
<keyword evidence="7" id="KW-1185">Reference proteome</keyword>
<reference evidence="6 7" key="1">
    <citation type="journal article" date="2023" name="G3 (Bethesda)">
        <title>A chromosome-length genome assembly and annotation of blackberry (Rubus argutus, cv. 'Hillquist').</title>
        <authorList>
            <person name="Bruna T."/>
            <person name="Aryal R."/>
            <person name="Dudchenko O."/>
            <person name="Sargent D.J."/>
            <person name="Mead D."/>
            <person name="Buti M."/>
            <person name="Cavallini A."/>
            <person name="Hytonen T."/>
            <person name="Andres J."/>
            <person name="Pham M."/>
            <person name="Weisz D."/>
            <person name="Mascagni F."/>
            <person name="Usai G."/>
            <person name="Natali L."/>
            <person name="Bassil N."/>
            <person name="Fernandez G.E."/>
            <person name="Lomsadze A."/>
            <person name="Armour M."/>
            <person name="Olukolu B."/>
            <person name="Poorten T."/>
            <person name="Britton C."/>
            <person name="Davik J."/>
            <person name="Ashrafi H."/>
            <person name="Aiden E.L."/>
            <person name="Borodovsky M."/>
            <person name="Worthington M."/>
        </authorList>
    </citation>
    <scope>NUCLEOTIDE SEQUENCE [LARGE SCALE GENOMIC DNA]</scope>
    <source>
        <strain evidence="6">PI 553951</strain>
    </source>
</reference>
<protein>
    <submittedName>
        <fullName evidence="6">Uncharacterized protein</fullName>
    </submittedName>
</protein>
<dbReference type="GO" id="GO:0005739">
    <property type="term" value="C:mitochondrion"/>
    <property type="evidence" value="ECO:0007669"/>
    <property type="project" value="TreeGrafter"/>
</dbReference>
<dbReference type="InterPro" id="IPR027417">
    <property type="entry name" value="P-loop_NTPase"/>
</dbReference>
<gene>
    <name evidence="6" type="ORF">M0R45_011927</name>
</gene>
<evidence type="ECO:0000256" key="4">
    <source>
        <dbReference type="ARBA" id="ARBA00022741"/>
    </source>
</evidence>
<accession>A0AAW1YCH9</accession>
<dbReference type="GO" id="GO:0005524">
    <property type="term" value="F:ATP binding"/>
    <property type="evidence" value="ECO:0007669"/>
    <property type="project" value="UniProtKB-KW"/>
</dbReference>
<dbReference type="Gene3D" id="1.10.287.890">
    <property type="entry name" value="Crystal structure of tRNA isopentenylpyrophosphate transferase (bh2366) domain"/>
    <property type="match status" value="1"/>
</dbReference>
<name>A0AAW1YCH9_RUBAR</name>
<keyword evidence="2" id="KW-0808">Transferase</keyword>
<organism evidence="6 7">
    <name type="scientific">Rubus argutus</name>
    <name type="common">Southern blackberry</name>
    <dbReference type="NCBI Taxonomy" id="59490"/>
    <lineage>
        <taxon>Eukaryota</taxon>
        <taxon>Viridiplantae</taxon>
        <taxon>Streptophyta</taxon>
        <taxon>Embryophyta</taxon>
        <taxon>Tracheophyta</taxon>
        <taxon>Spermatophyta</taxon>
        <taxon>Magnoliopsida</taxon>
        <taxon>eudicotyledons</taxon>
        <taxon>Gunneridae</taxon>
        <taxon>Pentapetalae</taxon>
        <taxon>rosids</taxon>
        <taxon>fabids</taxon>
        <taxon>Rosales</taxon>
        <taxon>Rosaceae</taxon>
        <taxon>Rosoideae</taxon>
        <taxon>Rosoideae incertae sedis</taxon>
        <taxon>Rubus</taxon>
    </lineage>
</organism>
<dbReference type="PANTHER" id="PTHR11088">
    <property type="entry name" value="TRNA DIMETHYLALLYLTRANSFERASE"/>
    <property type="match status" value="1"/>
</dbReference>
<dbReference type="AlphaFoldDB" id="A0AAW1YCH9"/>
<dbReference type="SUPFAM" id="SSF52540">
    <property type="entry name" value="P-loop containing nucleoside triphosphate hydrolases"/>
    <property type="match status" value="1"/>
</dbReference>
<dbReference type="Proteomes" id="UP001457282">
    <property type="component" value="Unassembled WGS sequence"/>
</dbReference>
<evidence type="ECO:0000313" key="7">
    <source>
        <dbReference type="Proteomes" id="UP001457282"/>
    </source>
</evidence>
<evidence type="ECO:0000256" key="1">
    <source>
        <dbReference type="ARBA" id="ARBA00005842"/>
    </source>
</evidence>
<keyword evidence="5" id="KW-0067">ATP-binding</keyword>
<evidence type="ECO:0000313" key="6">
    <source>
        <dbReference type="EMBL" id="KAK9946462.1"/>
    </source>
</evidence>
<dbReference type="GO" id="GO:0009691">
    <property type="term" value="P:cytokinin biosynthetic process"/>
    <property type="evidence" value="ECO:0007669"/>
    <property type="project" value="UniProtKB-KW"/>
</dbReference>